<dbReference type="Gene3D" id="3.40.50.1000">
    <property type="entry name" value="HAD superfamily/HAD-like"/>
    <property type="match status" value="1"/>
</dbReference>
<dbReference type="SFLD" id="SFLDG01129">
    <property type="entry name" value="C1.5:_HAD__Beta-PGM__Phosphata"/>
    <property type="match status" value="1"/>
</dbReference>
<organism evidence="1 2">
    <name type="scientific">Arthrobacter citreus</name>
    <dbReference type="NCBI Taxonomy" id="1670"/>
    <lineage>
        <taxon>Bacteria</taxon>
        <taxon>Bacillati</taxon>
        <taxon>Actinomycetota</taxon>
        <taxon>Actinomycetes</taxon>
        <taxon>Micrococcales</taxon>
        <taxon>Micrococcaceae</taxon>
        <taxon>Arthrobacter</taxon>
    </lineage>
</organism>
<evidence type="ECO:0000313" key="2">
    <source>
        <dbReference type="Proteomes" id="UP001448858"/>
    </source>
</evidence>
<sequence>MTAFDAVIFDWSGTLVHDPPLRDRVAAAGARLGRPDSPEADRICDALARHENDPDIAAAQLEADTSSAKYCAAETLHFDRAGLDEELAESLLHVDEDPAFRPLYPDALPALRRLKEFGCRIAVLSDIHFDIRPLLKEQGAGDLIDDYVLSFEHGVQKPDPRIFELALARLELPAHRVLMVGDRSTHDGAAAECGMATLLLPRLQAFGCRGLSMVENLVQGHGNVQGQGQG</sequence>
<accession>A0ABZ2ZVB2</accession>
<dbReference type="PRINTS" id="PR00413">
    <property type="entry name" value="HADHALOGNASE"/>
</dbReference>
<dbReference type="PANTHER" id="PTHR46649">
    <property type="match status" value="1"/>
</dbReference>
<dbReference type="GO" id="GO:0016787">
    <property type="term" value="F:hydrolase activity"/>
    <property type="evidence" value="ECO:0007669"/>
    <property type="project" value="UniProtKB-KW"/>
</dbReference>
<dbReference type="SFLD" id="SFLDS00003">
    <property type="entry name" value="Haloacid_Dehalogenase"/>
    <property type="match status" value="1"/>
</dbReference>
<dbReference type="EMBL" id="CP151657">
    <property type="protein sequence ID" value="WZP16123.1"/>
    <property type="molecule type" value="Genomic_DNA"/>
</dbReference>
<dbReference type="InterPro" id="IPR036412">
    <property type="entry name" value="HAD-like_sf"/>
</dbReference>
<dbReference type="PANTHER" id="PTHR46649:SF4">
    <property type="entry name" value="HALOACID DEHALOGENASE-LIKE HYDROLASE (HAD) SUPERFAMILY PROTEIN"/>
    <property type="match status" value="1"/>
</dbReference>
<name>A0ABZ2ZVB2_9MICC</name>
<keyword evidence="2" id="KW-1185">Reference proteome</keyword>
<evidence type="ECO:0000313" key="1">
    <source>
        <dbReference type="EMBL" id="WZP16123.1"/>
    </source>
</evidence>
<dbReference type="Proteomes" id="UP001448858">
    <property type="component" value="Chromosome"/>
</dbReference>
<keyword evidence="1" id="KW-0378">Hydrolase</keyword>
<dbReference type="SUPFAM" id="SSF56784">
    <property type="entry name" value="HAD-like"/>
    <property type="match status" value="1"/>
</dbReference>
<dbReference type="RefSeq" id="WP_342023771.1">
    <property type="nucleotide sequence ID" value="NZ_CP151657.1"/>
</dbReference>
<dbReference type="InterPro" id="IPR006439">
    <property type="entry name" value="HAD-SF_hydro_IA"/>
</dbReference>
<dbReference type="EC" id="3.1.3.-" evidence="1"/>
<dbReference type="NCBIfam" id="TIGR01549">
    <property type="entry name" value="HAD-SF-IA-v1"/>
    <property type="match status" value="1"/>
</dbReference>
<dbReference type="Pfam" id="PF00702">
    <property type="entry name" value="Hydrolase"/>
    <property type="match status" value="1"/>
</dbReference>
<proteinExistence type="predicted"/>
<dbReference type="InterPro" id="IPR023214">
    <property type="entry name" value="HAD_sf"/>
</dbReference>
<reference evidence="1 2" key="1">
    <citation type="submission" date="2024-04" db="EMBL/GenBank/DDBJ databases">
        <title>Arthrobacter sp. from Plains bison fecal sample.</title>
        <authorList>
            <person name="Ruzzini A."/>
        </authorList>
    </citation>
    <scope>NUCLEOTIDE SEQUENCE [LARGE SCALE GENOMIC DNA]</scope>
    <source>
        <strain evidence="1 2">EINP1</strain>
    </source>
</reference>
<protein>
    <submittedName>
        <fullName evidence="1">HAD family hydrolase</fullName>
        <ecNumber evidence="1">3.1.3.-</ecNumber>
    </submittedName>
</protein>
<gene>
    <name evidence="1" type="ORF">AAE021_00605</name>
</gene>